<accession>A0A5C3ED00</accession>
<feature type="compositionally biased region" description="Polar residues" evidence="8">
    <location>
        <begin position="32"/>
        <end position="54"/>
    </location>
</feature>
<dbReference type="InterPro" id="IPR011990">
    <property type="entry name" value="TPR-like_helical_dom_sf"/>
</dbReference>
<name>A0A5C3ED00_9BASI</name>
<feature type="region of interest" description="Disordered" evidence="8">
    <location>
        <begin position="1"/>
        <end position="54"/>
    </location>
</feature>
<dbReference type="GO" id="GO:0005737">
    <property type="term" value="C:cytoplasm"/>
    <property type="evidence" value="ECO:0007669"/>
    <property type="project" value="TreeGrafter"/>
</dbReference>
<dbReference type="AlphaFoldDB" id="A0A5C3ED00"/>
<feature type="region of interest" description="Disordered" evidence="8">
    <location>
        <begin position="349"/>
        <end position="401"/>
    </location>
</feature>
<gene>
    <name evidence="10" type="ORF">UTRI_04900</name>
</gene>
<dbReference type="EMBL" id="OOIN01000022">
    <property type="protein sequence ID" value="SPO28503.1"/>
    <property type="molecule type" value="Genomic_DNA"/>
</dbReference>
<dbReference type="PANTHER" id="PTHR12558">
    <property type="entry name" value="CELL DIVISION CYCLE 16,23,27"/>
    <property type="match status" value="1"/>
</dbReference>
<dbReference type="GO" id="GO:0016567">
    <property type="term" value="P:protein ubiquitination"/>
    <property type="evidence" value="ECO:0007669"/>
    <property type="project" value="TreeGrafter"/>
</dbReference>
<evidence type="ECO:0000256" key="5">
    <source>
        <dbReference type="ARBA" id="ARBA00022803"/>
    </source>
</evidence>
<dbReference type="PROSITE" id="PS50005">
    <property type="entry name" value="TPR"/>
    <property type="match status" value="4"/>
</dbReference>
<feature type="region of interest" description="Disordered" evidence="8">
    <location>
        <begin position="288"/>
        <end position="314"/>
    </location>
</feature>
<dbReference type="GO" id="GO:0045842">
    <property type="term" value="P:positive regulation of mitotic metaphase/anaphase transition"/>
    <property type="evidence" value="ECO:0007669"/>
    <property type="project" value="TreeGrafter"/>
</dbReference>
<dbReference type="Gene3D" id="1.25.40.10">
    <property type="entry name" value="Tetratricopeptide repeat domain"/>
    <property type="match status" value="2"/>
</dbReference>
<feature type="region of interest" description="Disordered" evidence="8">
    <location>
        <begin position="90"/>
        <end position="164"/>
    </location>
</feature>
<feature type="compositionally biased region" description="Low complexity" evidence="8">
    <location>
        <begin position="380"/>
        <end position="390"/>
    </location>
</feature>
<keyword evidence="3" id="KW-0498">Mitosis</keyword>
<keyword evidence="6" id="KW-0131">Cell cycle</keyword>
<feature type="repeat" description="TPR" evidence="7">
    <location>
        <begin position="519"/>
        <end position="552"/>
    </location>
</feature>
<evidence type="ECO:0000256" key="2">
    <source>
        <dbReference type="ARBA" id="ARBA00022737"/>
    </source>
</evidence>
<sequence>MVPADAASSPGFPFNSPKPRQVTKLAVAGPSGSRSAPQSPHTPTNIGIHQLGTASLNPDGSLSVVRNDDDANNSGLLDLSPALTRVIKSRPNFATSRPDGTPSSKRQRGIARASLPPQRLGSLIDQDSSGLGALPNRPTAKSRLSSHATFGEVVPSSQPAEDYLHTDPLAADGLATSSDIEGESQKDVASSSHARAGLALESADETDNISLDDDNDDDAESNSTLTRLRRWRQDAMQQHLYDTAIFWGSKVLSLETTAAAFNDAYHLAQCYFYTHQYARAEQLLTSPLRTGASHPGRPSKAPATSGDSAPYSAKQTGAEGFLASDNVQDDDDALHEVLQRTRSSSILPASIMARSTTKDSMYSATSSTTGKRKKRDFNVTATGTGSSETDSSGREAESDQEFLQDASSIVNHHHHHQPQEDGSVVFLDGLKSRRESKKKEREPVDLQSDLDQVKQSTLAPAHGPILVNHSLACRYLAAQCQVRLGKYHEALDLLGETEHWGTSTSNKRPSADGGIKLGSSVAYLRGQIHLRLEDLPRARDSFMAALALDVKNYEAFSALIDGEMLGTEEQWNFVQSLEYLAQAGDEQGAEGDYELVRLLYTTQLSKQGKSLVETTARARRRLVDEYGLKEDADVLLGLAEELFSRLRFADAFVVTSRILELSADHPATLPIHIACTYHLKNLRPALFMLAHRLTELQPESPVSWYAVGTWYASTRRWAEARRYFSKASLLDPRFAPGWIAFGHTFALEGESDQAIIAYSTASRLFPQSHLPKLFVGMEHLHQDNLSLARLSLEGSASIWPHDPLLANERGIVAFQTGDLESASHFFSSSLSLAKETQHPLASWKATYLNLGLTLMRLCRDKASQKAFRKVVELDPHNYQAHLCLGMLAHKEDELEDAVQHYHVALLINPRDAFATELLDFVLEEKVQYGVGGFVKFDPQQRLGKATCSGGNKGKGRMVEVDHVDGLQRMRAGLESIPESASPTRYGQEQQSFQRQNAQDRSENRSTIASDSTDHISSFPFANRPQMPATTSAPDDISTASAAEMSLDFSNPSPQSQFIPTFDNDQSSVLMDESTS</sequence>
<dbReference type="InterPro" id="IPR009465">
    <property type="entry name" value="Spondin_N"/>
</dbReference>
<evidence type="ECO:0000313" key="11">
    <source>
        <dbReference type="Proteomes" id="UP000324022"/>
    </source>
</evidence>
<feature type="repeat" description="TPR" evidence="7">
    <location>
        <begin position="844"/>
        <end position="877"/>
    </location>
</feature>
<reference evidence="10 11" key="1">
    <citation type="submission" date="2018-03" db="EMBL/GenBank/DDBJ databases">
        <authorList>
            <person name="Guldener U."/>
        </authorList>
    </citation>
    <scope>NUCLEOTIDE SEQUENCE [LARGE SCALE GENOMIC DNA]</scope>
    <source>
        <strain evidence="10 11">NBRC100155</strain>
    </source>
</reference>
<evidence type="ECO:0000313" key="10">
    <source>
        <dbReference type="EMBL" id="SPO28503.1"/>
    </source>
</evidence>
<evidence type="ECO:0000256" key="8">
    <source>
        <dbReference type="SAM" id="MobiDB-lite"/>
    </source>
</evidence>
<keyword evidence="2" id="KW-0677">Repeat</keyword>
<keyword evidence="11" id="KW-1185">Reference proteome</keyword>
<feature type="compositionally biased region" description="Polar residues" evidence="8">
    <location>
        <begin position="349"/>
        <end position="369"/>
    </location>
</feature>
<evidence type="ECO:0000256" key="4">
    <source>
        <dbReference type="ARBA" id="ARBA00022786"/>
    </source>
</evidence>
<dbReference type="OrthoDB" id="10006270at2759"/>
<evidence type="ECO:0000256" key="6">
    <source>
        <dbReference type="ARBA" id="ARBA00023306"/>
    </source>
</evidence>
<dbReference type="InterPro" id="IPR019734">
    <property type="entry name" value="TPR_rpt"/>
</dbReference>
<evidence type="ECO:0000256" key="7">
    <source>
        <dbReference type="PROSITE-ProRule" id="PRU00339"/>
    </source>
</evidence>
<keyword evidence="4" id="KW-0833">Ubl conjugation pathway</keyword>
<dbReference type="PANTHER" id="PTHR12558:SF9">
    <property type="entry name" value="CELL DIVISION CYCLE PROTEIN 16 HOMOLOG"/>
    <property type="match status" value="1"/>
</dbReference>
<evidence type="ECO:0000259" key="9">
    <source>
        <dbReference type="PROSITE" id="PS51020"/>
    </source>
</evidence>
<feature type="region of interest" description="Disordered" evidence="8">
    <location>
        <begin position="179"/>
        <end position="223"/>
    </location>
</feature>
<keyword evidence="1" id="KW-0132">Cell division</keyword>
<feature type="repeat" description="TPR" evidence="7">
    <location>
        <begin position="878"/>
        <end position="911"/>
    </location>
</feature>
<keyword evidence="5 7" id="KW-0802">TPR repeat</keyword>
<feature type="compositionally biased region" description="Polar residues" evidence="8">
    <location>
        <begin position="978"/>
        <end position="996"/>
    </location>
</feature>
<dbReference type="Pfam" id="PF13181">
    <property type="entry name" value="TPR_8"/>
    <property type="match status" value="1"/>
</dbReference>
<dbReference type="SUPFAM" id="SSF48452">
    <property type="entry name" value="TPR-like"/>
    <property type="match status" value="1"/>
</dbReference>
<dbReference type="SMART" id="SM00028">
    <property type="entry name" value="TPR"/>
    <property type="match status" value="7"/>
</dbReference>
<dbReference type="Pfam" id="PF12895">
    <property type="entry name" value="ANAPC3"/>
    <property type="match status" value="2"/>
</dbReference>
<dbReference type="GO" id="GO:0031145">
    <property type="term" value="P:anaphase-promoting complex-dependent catabolic process"/>
    <property type="evidence" value="ECO:0007669"/>
    <property type="project" value="TreeGrafter"/>
</dbReference>
<proteinExistence type="predicted"/>
<evidence type="ECO:0000256" key="1">
    <source>
        <dbReference type="ARBA" id="ARBA00022618"/>
    </source>
</evidence>
<feature type="compositionally biased region" description="Acidic residues" evidence="8">
    <location>
        <begin position="202"/>
        <end position="220"/>
    </location>
</feature>
<dbReference type="PROSITE" id="PS51020">
    <property type="entry name" value="SPONDIN"/>
    <property type="match status" value="1"/>
</dbReference>
<dbReference type="GO" id="GO:0051301">
    <property type="term" value="P:cell division"/>
    <property type="evidence" value="ECO:0007669"/>
    <property type="project" value="UniProtKB-KW"/>
</dbReference>
<evidence type="ECO:0000256" key="3">
    <source>
        <dbReference type="ARBA" id="ARBA00022776"/>
    </source>
</evidence>
<dbReference type="GO" id="GO:0005680">
    <property type="term" value="C:anaphase-promoting complex"/>
    <property type="evidence" value="ECO:0007669"/>
    <property type="project" value="TreeGrafter"/>
</dbReference>
<feature type="repeat" description="TPR" evidence="7">
    <location>
        <begin position="701"/>
        <end position="734"/>
    </location>
</feature>
<organism evidence="10 11">
    <name type="scientific">Ustilago trichophora</name>
    <dbReference type="NCBI Taxonomy" id="86804"/>
    <lineage>
        <taxon>Eukaryota</taxon>
        <taxon>Fungi</taxon>
        <taxon>Dikarya</taxon>
        <taxon>Basidiomycota</taxon>
        <taxon>Ustilaginomycotina</taxon>
        <taxon>Ustilaginomycetes</taxon>
        <taxon>Ustilaginales</taxon>
        <taxon>Ustilaginaceae</taxon>
        <taxon>Ustilago</taxon>
    </lineage>
</organism>
<dbReference type="Proteomes" id="UP000324022">
    <property type="component" value="Unassembled WGS sequence"/>
</dbReference>
<feature type="region of interest" description="Disordered" evidence="8">
    <location>
        <begin position="974"/>
        <end position="1075"/>
    </location>
</feature>
<feature type="domain" description="Spondin" evidence="9">
    <location>
        <begin position="1"/>
        <end position="40"/>
    </location>
</feature>
<feature type="compositionally biased region" description="Polar residues" evidence="8">
    <location>
        <begin position="1047"/>
        <end position="1075"/>
    </location>
</feature>
<feature type="compositionally biased region" description="Polar residues" evidence="8">
    <location>
        <begin position="1027"/>
        <end position="1040"/>
    </location>
</feature>
<protein>
    <submittedName>
        <fullName evidence="10">Related to anaphase control protein cut9</fullName>
    </submittedName>
</protein>